<feature type="transmembrane region" description="Helical" evidence="1">
    <location>
        <begin position="16"/>
        <end position="39"/>
    </location>
</feature>
<reference evidence="2 3" key="1">
    <citation type="submission" date="2019-03" db="EMBL/GenBank/DDBJ databases">
        <title>Draft genome of Gammaproteobacteria bacterium LSUCC0057, a member of the SAR92 clade.</title>
        <authorList>
            <person name="Lanclos V.C."/>
            <person name="Doiron C."/>
            <person name="Henson M.W."/>
            <person name="Thrash J.C."/>
        </authorList>
    </citation>
    <scope>NUCLEOTIDE SEQUENCE [LARGE SCALE GENOMIC DNA]</scope>
    <source>
        <strain evidence="2 3">LSUCC0057</strain>
    </source>
</reference>
<comment type="caution">
    <text evidence="2">The sequence shown here is derived from an EMBL/GenBank/DDBJ whole genome shotgun (WGS) entry which is preliminary data.</text>
</comment>
<gene>
    <name evidence="2" type="ORF">E3W66_08855</name>
</gene>
<keyword evidence="1" id="KW-1133">Transmembrane helix</keyword>
<proteinExistence type="predicted"/>
<sequence>MSGSDALSMPFSGAKVVALVVISVLFSVALTLAVLWFVLMPTLPEQALPAGSPSTSPLQTEKLSAPTAVEQSSWSNPVTKALAQTGVHRCLSQVDRVTRFLANGQKPNVYLYAPNPPADQSTIFLSQELRSQNNSSVYASATFNPNGTGNCEGSYETVSYHPSSCNDLANSQLRALTSRRTVGNIQMFDVSATTTTFLMAAGTGCLTVKKERF</sequence>
<dbReference type="AlphaFoldDB" id="A0A4Y8UFF2"/>
<keyword evidence="1" id="KW-0472">Membrane</keyword>
<accession>A0A4Y8UFF2</accession>
<keyword evidence="1" id="KW-0812">Transmembrane</keyword>
<dbReference type="EMBL" id="SPIA01000003">
    <property type="protein sequence ID" value="TFH67566.1"/>
    <property type="molecule type" value="Genomic_DNA"/>
</dbReference>
<evidence type="ECO:0000313" key="2">
    <source>
        <dbReference type="EMBL" id="TFH67566.1"/>
    </source>
</evidence>
<evidence type="ECO:0000313" key="3">
    <source>
        <dbReference type="Proteomes" id="UP000298133"/>
    </source>
</evidence>
<dbReference type="Proteomes" id="UP000298133">
    <property type="component" value="Unassembled WGS sequence"/>
</dbReference>
<dbReference type="OrthoDB" id="8908985at2"/>
<organism evidence="2 3">
    <name type="scientific">Gammaproteobacteria bacterium LSUCC0057</name>
    <dbReference type="NCBI Taxonomy" id="2559237"/>
    <lineage>
        <taxon>Bacteria</taxon>
        <taxon>Pseudomonadati</taxon>
        <taxon>Pseudomonadota</taxon>
        <taxon>Gammaproteobacteria</taxon>
        <taxon>Cellvibrionales</taxon>
        <taxon>Porticoccaceae</taxon>
        <taxon>SAR92 clade</taxon>
    </lineage>
</organism>
<name>A0A4Y8UFF2_9GAMM</name>
<keyword evidence="3" id="KW-1185">Reference proteome</keyword>
<evidence type="ECO:0000256" key="1">
    <source>
        <dbReference type="SAM" id="Phobius"/>
    </source>
</evidence>
<protein>
    <submittedName>
        <fullName evidence="2">Uncharacterized protein</fullName>
    </submittedName>
</protein>